<proteinExistence type="predicted"/>
<feature type="binding site" evidence="5">
    <location>
        <begin position="218"/>
        <end position="220"/>
    </location>
    <ligand>
        <name>substrate</name>
    </ligand>
</feature>
<dbReference type="Gene3D" id="3.30.1360.150">
    <property type="match status" value="1"/>
</dbReference>
<dbReference type="PANTHER" id="PTHR10151:SF120">
    <property type="entry name" value="BIS(5'-ADENOSYL)-TRIPHOSPHATASE"/>
    <property type="match status" value="1"/>
</dbReference>
<dbReference type="PIRSF" id="PIRSF031924">
    <property type="entry name" value="Pi-irrepressible_AP"/>
    <property type="match status" value="1"/>
</dbReference>
<dbReference type="Proteomes" id="UP000298050">
    <property type="component" value="Unassembled WGS sequence"/>
</dbReference>
<dbReference type="GO" id="GO:0004035">
    <property type="term" value="F:alkaline phosphatase activity"/>
    <property type="evidence" value="ECO:0007669"/>
    <property type="project" value="InterPro"/>
</dbReference>
<dbReference type="PANTHER" id="PTHR10151">
    <property type="entry name" value="ECTONUCLEOTIDE PYROPHOSPHATASE/PHOSPHODIESTERASE"/>
    <property type="match status" value="1"/>
</dbReference>
<dbReference type="InterPro" id="IPR017850">
    <property type="entry name" value="Alkaline_phosphatase_core_sf"/>
</dbReference>
<evidence type="ECO:0000256" key="3">
    <source>
        <dbReference type="ARBA" id="ARBA00022729"/>
    </source>
</evidence>
<name>A0A4Z0M1E6_9GAMM</name>
<dbReference type="Gene3D" id="3.40.720.10">
    <property type="entry name" value="Alkaline Phosphatase, subunit A"/>
    <property type="match status" value="1"/>
</dbReference>
<feature type="active site" description="Phosphothreonine intermediate" evidence="4">
    <location>
        <position position="121"/>
    </location>
</feature>
<evidence type="ECO:0000256" key="5">
    <source>
        <dbReference type="PIRSR" id="PIRSR031924-51"/>
    </source>
</evidence>
<keyword evidence="3" id="KW-0732">Signal</keyword>
<dbReference type="OrthoDB" id="9766127at2"/>
<dbReference type="SUPFAM" id="SSF53649">
    <property type="entry name" value="Alkaline phosphatase-like"/>
    <property type="match status" value="1"/>
</dbReference>
<evidence type="ECO:0000256" key="4">
    <source>
        <dbReference type="PIRSR" id="PIRSR031924-50"/>
    </source>
</evidence>
<dbReference type="AlphaFoldDB" id="A0A4Z0M1E6"/>
<keyword evidence="7" id="KW-1185">Reference proteome</keyword>
<comment type="caution">
    <text evidence="6">The sequence shown here is derived from an EMBL/GenBank/DDBJ whole genome shotgun (WGS) entry which is preliminary data.</text>
</comment>
<dbReference type="EMBL" id="SRLE01000007">
    <property type="protein sequence ID" value="TGD73361.1"/>
    <property type="molecule type" value="Genomic_DNA"/>
</dbReference>
<dbReference type="CDD" id="cd16016">
    <property type="entry name" value="AP-SPAP"/>
    <property type="match status" value="1"/>
</dbReference>
<gene>
    <name evidence="6" type="ORF">E4634_10025</name>
</gene>
<keyword evidence="1 4" id="KW-0597">Phosphoprotein</keyword>
<keyword evidence="2" id="KW-0479">Metal-binding</keyword>
<protein>
    <submittedName>
        <fullName evidence="6">Alkaline phosphatase family protein</fullName>
    </submittedName>
</protein>
<sequence>MQQINRKTATKGARLPFTSLLPRLLSRRLAGLTPSSWSIGVAPFFLLPSLAGCAPGAQSTIPDTVAARERPRLILQITVDQLRGDLPLRHRAQFGEGGFRYLLEQGVHYDNAHHAHANTETVVGHTTLSTGAHPAAHGMVGNLWYDRKAGRTVYNIEDADYAMLTGGGGVNSDTEVDPTQLAAGTDGRSPAAILTSTFADELSIATLGKAKVFGVSVKDRGAVAMAGHTGKAFWFSKAAGQFVTSSYYYDAYPEWVAAWNARGVPAGYDNASWNLLHPAADYLFGDRDDQAWEPDFAGFGRTFPHPFSNVADPYFTTKLTFSPAGDEITADFAKALIDAEDLGDDAVTDFLSISFSSTDYIGHVFGPSSLEAEDNLLHLDRTLADLFAYIDREIGLENTLIVLSADHGSPEAPGYLRELGKLGGYVTPDQWDTTAAAQRIRDKFGITGKLIQGYDHPYLNLSEEARNTEGVDLVALETAIAEALVTFEGVAYAFPSSRLQEGSLPENGLTRAVLNNYNPDRSGDIYVVFNPGWFINDFDGLSVTVTHGSPWRYDTFVPIIFAGYGVTPQTVSRRVHTVDVAITLATVADTRPPDGAAGDVLLEVLGR</sequence>
<evidence type="ECO:0000256" key="1">
    <source>
        <dbReference type="ARBA" id="ARBA00022553"/>
    </source>
</evidence>
<dbReference type="InterPro" id="IPR026263">
    <property type="entry name" value="Alkaline_phosphatase_prok"/>
</dbReference>
<evidence type="ECO:0000313" key="7">
    <source>
        <dbReference type="Proteomes" id="UP000298050"/>
    </source>
</evidence>
<accession>A0A4Z0M1E6</accession>
<dbReference type="InterPro" id="IPR002591">
    <property type="entry name" value="Phosphodiest/P_Trfase"/>
</dbReference>
<evidence type="ECO:0000313" key="6">
    <source>
        <dbReference type="EMBL" id="TGD73361.1"/>
    </source>
</evidence>
<feature type="binding site" evidence="5">
    <location>
        <position position="142"/>
    </location>
    <ligand>
        <name>substrate</name>
    </ligand>
</feature>
<dbReference type="Pfam" id="PF01663">
    <property type="entry name" value="Phosphodiest"/>
    <property type="match status" value="1"/>
</dbReference>
<evidence type="ECO:0000256" key="2">
    <source>
        <dbReference type="ARBA" id="ARBA00022723"/>
    </source>
</evidence>
<organism evidence="6 7">
    <name type="scientific">Mangrovimicrobium sediminis</name>
    <dbReference type="NCBI Taxonomy" id="2562682"/>
    <lineage>
        <taxon>Bacteria</taxon>
        <taxon>Pseudomonadati</taxon>
        <taxon>Pseudomonadota</taxon>
        <taxon>Gammaproteobacteria</taxon>
        <taxon>Cellvibrionales</taxon>
        <taxon>Halieaceae</taxon>
        <taxon>Mangrovimicrobium</taxon>
    </lineage>
</organism>
<dbReference type="GO" id="GO:0046872">
    <property type="term" value="F:metal ion binding"/>
    <property type="evidence" value="ECO:0007669"/>
    <property type="project" value="UniProtKB-KW"/>
</dbReference>
<reference evidence="6 7" key="1">
    <citation type="submission" date="2019-04" db="EMBL/GenBank/DDBJ databases">
        <title>Taxonomy of novel Haliea sp. from mangrove soil of West Coast of India.</title>
        <authorList>
            <person name="Verma A."/>
            <person name="Kumar P."/>
            <person name="Krishnamurthi S."/>
        </authorList>
    </citation>
    <scope>NUCLEOTIDE SEQUENCE [LARGE SCALE GENOMIC DNA]</scope>
    <source>
        <strain evidence="6 7">SAOS-164</strain>
    </source>
</reference>
<dbReference type="RefSeq" id="WP_135443453.1">
    <property type="nucleotide sequence ID" value="NZ_SRLE01000007.1"/>
</dbReference>